<dbReference type="Gramene" id="Mp7g09880.1">
    <property type="protein sequence ID" value="Mp7g09880.1.cds"/>
    <property type="gene ID" value="Mp7g09880"/>
</dbReference>
<keyword evidence="3" id="KW-1185">Reference proteome</keyword>
<dbReference type="Proteomes" id="UP000244005">
    <property type="component" value="Unassembled WGS sequence"/>
</dbReference>
<organism evidence="2 3">
    <name type="scientific">Marchantia polymorpha</name>
    <name type="common">Common liverwort</name>
    <name type="synonym">Marchantia aquatica</name>
    <dbReference type="NCBI Taxonomy" id="3197"/>
    <lineage>
        <taxon>Eukaryota</taxon>
        <taxon>Viridiplantae</taxon>
        <taxon>Streptophyta</taxon>
        <taxon>Embryophyta</taxon>
        <taxon>Marchantiophyta</taxon>
        <taxon>Marchantiopsida</taxon>
        <taxon>Marchantiidae</taxon>
        <taxon>Marchantiales</taxon>
        <taxon>Marchantiaceae</taxon>
        <taxon>Marchantia</taxon>
    </lineage>
</organism>
<feature type="region of interest" description="Disordered" evidence="1">
    <location>
        <begin position="182"/>
        <end position="203"/>
    </location>
</feature>
<dbReference type="EMBL" id="KZ772675">
    <property type="protein sequence ID" value="PTQ49096.1"/>
    <property type="molecule type" value="Genomic_DNA"/>
</dbReference>
<dbReference type="PANTHER" id="PTHR31446">
    <property type="entry name" value="ACID PHOSPHATASE/VANADIUM-DEPENDENT HALOPEROXIDASE-RELATED PROTEIN"/>
    <property type="match status" value="1"/>
</dbReference>
<name>A0A2R6XSR1_MARPO</name>
<gene>
    <name evidence="2" type="ORF">MARPO_0003s0007</name>
</gene>
<accession>A0A2R6XSR1</accession>
<dbReference type="PANTHER" id="PTHR31446:SF2">
    <property type="entry name" value="ACID PHOSPHATASE_VANADIUM-DEPENDENT HALOPEROXIDASE-RELATED PROTEIN"/>
    <property type="match status" value="1"/>
</dbReference>
<evidence type="ECO:0000313" key="2">
    <source>
        <dbReference type="EMBL" id="PTQ49096.1"/>
    </source>
</evidence>
<reference evidence="3" key="1">
    <citation type="journal article" date="2017" name="Cell">
        <title>Insights into land plant evolution garnered from the Marchantia polymorpha genome.</title>
        <authorList>
            <person name="Bowman J.L."/>
            <person name="Kohchi T."/>
            <person name="Yamato K.T."/>
            <person name="Jenkins J."/>
            <person name="Shu S."/>
            <person name="Ishizaki K."/>
            <person name="Yamaoka S."/>
            <person name="Nishihama R."/>
            <person name="Nakamura Y."/>
            <person name="Berger F."/>
            <person name="Adam C."/>
            <person name="Aki S.S."/>
            <person name="Althoff F."/>
            <person name="Araki T."/>
            <person name="Arteaga-Vazquez M.A."/>
            <person name="Balasubrmanian S."/>
            <person name="Barry K."/>
            <person name="Bauer D."/>
            <person name="Boehm C.R."/>
            <person name="Briginshaw L."/>
            <person name="Caballero-Perez J."/>
            <person name="Catarino B."/>
            <person name="Chen F."/>
            <person name="Chiyoda S."/>
            <person name="Chovatia M."/>
            <person name="Davies K.M."/>
            <person name="Delmans M."/>
            <person name="Demura T."/>
            <person name="Dierschke T."/>
            <person name="Dolan L."/>
            <person name="Dorantes-Acosta A.E."/>
            <person name="Eklund D.M."/>
            <person name="Florent S.N."/>
            <person name="Flores-Sandoval E."/>
            <person name="Fujiyama A."/>
            <person name="Fukuzawa H."/>
            <person name="Galik B."/>
            <person name="Grimanelli D."/>
            <person name="Grimwood J."/>
            <person name="Grossniklaus U."/>
            <person name="Hamada T."/>
            <person name="Haseloff J."/>
            <person name="Hetherington A.J."/>
            <person name="Higo A."/>
            <person name="Hirakawa Y."/>
            <person name="Hundley H.N."/>
            <person name="Ikeda Y."/>
            <person name="Inoue K."/>
            <person name="Inoue S.I."/>
            <person name="Ishida S."/>
            <person name="Jia Q."/>
            <person name="Kakita M."/>
            <person name="Kanazawa T."/>
            <person name="Kawai Y."/>
            <person name="Kawashima T."/>
            <person name="Kennedy M."/>
            <person name="Kinose K."/>
            <person name="Kinoshita T."/>
            <person name="Kohara Y."/>
            <person name="Koide E."/>
            <person name="Komatsu K."/>
            <person name="Kopischke S."/>
            <person name="Kubo M."/>
            <person name="Kyozuka J."/>
            <person name="Lagercrantz U."/>
            <person name="Lin S.S."/>
            <person name="Lindquist E."/>
            <person name="Lipzen A.M."/>
            <person name="Lu C.W."/>
            <person name="De Luna E."/>
            <person name="Martienssen R.A."/>
            <person name="Minamino N."/>
            <person name="Mizutani M."/>
            <person name="Mizutani M."/>
            <person name="Mochizuki N."/>
            <person name="Monte I."/>
            <person name="Mosher R."/>
            <person name="Nagasaki H."/>
            <person name="Nakagami H."/>
            <person name="Naramoto S."/>
            <person name="Nishitani K."/>
            <person name="Ohtani M."/>
            <person name="Okamoto T."/>
            <person name="Okumura M."/>
            <person name="Phillips J."/>
            <person name="Pollak B."/>
            <person name="Reinders A."/>
            <person name="Rovekamp M."/>
            <person name="Sano R."/>
            <person name="Sawa S."/>
            <person name="Schmid M.W."/>
            <person name="Shirakawa M."/>
            <person name="Solano R."/>
            <person name="Spunde A."/>
            <person name="Suetsugu N."/>
            <person name="Sugano S."/>
            <person name="Sugiyama A."/>
            <person name="Sun R."/>
            <person name="Suzuki Y."/>
            <person name="Takenaka M."/>
            <person name="Takezawa D."/>
            <person name="Tomogane H."/>
            <person name="Tsuzuki M."/>
            <person name="Ueda T."/>
            <person name="Umeda M."/>
            <person name="Ward J.M."/>
            <person name="Watanabe Y."/>
            <person name="Yazaki K."/>
            <person name="Yokoyama R."/>
            <person name="Yoshitake Y."/>
            <person name="Yotsui I."/>
            <person name="Zachgo S."/>
            <person name="Schmutz J."/>
        </authorList>
    </citation>
    <scope>NUCLEOTIDE SEQUENCE [LARGE SCALE GENOMIC DNA]</scope>
    <source>
        <strain evidence="3">Tak-1</strain>
    </source>
</reference>
<proteinExistence type="predicted"/>
<evidence type="ECO:0000313" key="3">
    <source>
        <dbReference type="Proteomes" id="UP000244005"/>
    </source>
</evidence>
<dbReference type="InterPro" id="IPR003832">
    <property type="entry name" value="DUF212"/>
</dbReference>
<sequence>MASVLGLCCCSAHADSSFSRAGVSRCHSWRSRAGNSGLKSVWLGQRSGHDFSASRRPRFRDPDRKRVHIVAAWEEIYRNQVLVSSAVAGILGQLVKPVSSAASGKGFNLKLIIKPGGMPSTHSAVVTAAATAMGLERGFSDSLFGFSVIVAALFMYDAQGVRRSVGKQAEVINTIVLTQLPNPVPESSSSSSSPPNPSPYSIGAELARDPVQAELKFMEEADSSVSTAKASKSTAVYNDPKVNGTPSFSTQISDEKSVMNGSALGRTQGFFEAAESLPSVKDGQVTLQELGNLSGWRHIPLKESVGHTKFEVLIGAIWGIAVTLALHSSFQF</sequence>
<protein>
    <submittedName>
        <fullName evidence="2">Uncharacterized protein</fullName>
    </submittedName>
</protein>
<dbReference type="OMA" id="CCCSAHA"/>
<dbReference type="Pfam" id="PF02681">
    <property type="entry name" value="DUF212"/>
    <property type="match status" value="1"/>
</dbReference>
<dbReference type="OrthoDB" id="1909848at2759"/>
<evidence type="ECO:0000256" key="1">
    <source>
        <dbReference type="SAM" id="MobiDB-lite"/>
    </source>
</evidence>
<dbReference type="AlphaFoldDB" id="A0A2R6XSR1"/>